<dbReference type="Pfam" id="PF01420">
    <property type="entry name" value="Methylase_S"/>
    <property type="match status" value="2"/>
</dbReference>
<feature type="domain" description="Type I restriction modification DNA specificity" evidence="4">
    <location>
        <begin position="211"/>
        <end position="341"/>
    </location>
</feature>
<dbReference type="AlphaFoldDB" id="A0AA37I3I1"/>
<evidence type="ECO:0000256" key="2">
    <source>
        <dbReference type="ARBA" id="ARBA00022747"/>
    </source>
</evidence>
<dbReference type="CDD" id="cd17262">
    <property type="entry name" value="RMtype1_S_Aco12261I-TRD2-CR2"/>
    <property type="match status" value="1"/>
</dbReference>
<organism evidence="5 6">
    <name type="scientific">Segatella bryantii</name>
    <name type="common">Prevotella bryantii</name>
    <dbReference type="NCBI Taxonomy" id="77095"/>
    <lineage>
        <taxon>Bacteria</taxon>
        <taxon>Pseudomonadati</taxon>
        <taxon>Bacteroidota</taxon>
        <taxon>Bacteroidia</taxon>
        <taxon>Bacteroidales</taxon>
        <taxon>Prevotellaceae</taxon>
        <taxon>Segatella</taxon>
    </lineage>
</organism>
<proteinExistence type="inferred from homology"/>
<keyword evidence="2" id="KW-0680">Restriction system</keyword>
<reference evidence="5" key="1">
    <citation type="submission" date="2021-08" db="EMBL/GenBank/DDBJ databases">
        <title>Prevotella lacticifex sp. nov., isolated from rumen of cow.</title>
        <authorList>
            <person name="Shinkai T."/>
            <person name="Ikeyama N."/>
            <person name="Kumagai M."/>
            <person name="Ohmori H."/>
            <person name="Sakamoto M."/>
            <person name="Ohkuma M."/>
            <person name="Mitsumori M."/>
        </authorList>
    </citation>
    <scope>NUCLEOTIDE SEQUENCE</scope>
    <source>
        <strain evidence="5">DSM 11371</strain>
    </source>
</reference>
<dbReference type="EMBL" id="BPTR01000001">
    <property type="protein sequence ID" value="GJG28365.1"/>
    <property type="molecule type" value="Genomic_DNA"/>
</dbReference>
<dbReference type="RefSeq" id="WP_074803179.1">
    <property type="nucleotide sequence ID" value="NZ_BPTR01000001.1"/>
</dbReference>
<keyword evidence="3" id="KW-0238">DNA-binding</keyword>
<dbReference type="Proteomes" id="UP000887043">
    <property type="component" value="Unassembled WGS sequence"/>
</dbReference>
<evidence type="ECO:0000256" key="3">
    <source>
        <dbReference type="ARBA" id="ARBA00023125"/>
    </source>
</evidence>
<evidence type="ECO:0000256" key="1">
    <source>
        <dbReference type="ARBA" id="ARBA00010923"/>
    </source>
</evidence>
<accession>A0AA37I3I1</accession>
<dbReference type="SUPFAM" id="SSF116734">
    <property type="entry name" value="DNA methylase specificity domain"/>
    <property type="match status" value="2"/>
</dbReference>
<dbReference type="GO" id="GO:0003677">
    <property type="term" value="F:DNA binding"/>
    <property type="evidence" value="ECO:0007669"/>
    <property type="project" value="UniProtKB-KW"/>
</dbReference>
<comment type="similarity">
    <text evidence="1">Belongs to the type-I restriction system S methylase family.</text>
</comment>
<dbReference type="InterPro" id="IPR000055">
    <property type="entry name" value="Restrct_endonuc_typeI_TRD"/>
</dbReference>
<evidence type="ECO:0000259" key="4">
    <source>
        <dbReference type="Pfam" id="PF01420"/>
    </source>
</evidence>
<dbReference type="InterPro" id="IPR044946">
    <property type="entry name" value="Restrct_endonuc_typeI_TRD_sf"/>
</dbReference>
<feature type="domain" description="Type I restriction modification DNA specificity" evidence="4">
    <location>
        <begin position="51"/>
        <end position="158"/>
    </location>
</feature>
<dbReference type="InterPro" id="IPR051212">
    <property type="entry name" value="Type-I_RE_S_subunit"/>
</dbReference>
<name>A0AA37I3I1_SEGBR</name>
<gene>
    <name evidence="5" type="ORF">PRRU23_20650</name>
</gene>
<dbReference type="PANTHER" id="PTHR43140:SF1">
    <property type="entry name" value="TYPE I RESTRICTION ENZYME ECOKI SPECIFICITY SUBUNIT"/>
    <property type="match status" value="1"/>
</dbReference>
<evidence type="ECO:0000313" key="6">
    <source>
        <dbReference type="Proteomes" id="UP000887043"/>
    </source>
</evidence>
<dbReference type="Gene3D" id="3.90.220.20">
    <property type="entry name" value="DNA methylase specificity domains"/>
    <property type="match status" value="2"/>
</dbReference>
<dbReference type="GO" id="GO:0009307">
    <property type="term" value="P:DNA restriction-modification system"/>
    <property type="evidence" value="ECO:0007669"/>
    <property type="project" value="UniProtKB-KW"/>
</dbReference>
<comment type="caution">
    <text evidence="5">The sequence shown here is derived from an EMBL/GenBank/DDBJ whole genome shotgun (WGS) entry which is preliminary data.</text>
</comment>
<dbReference type="PANTHER" id="PTHR43140">
    <property type="entry name" value="TYPE-1 RESTRICTION ENZYME ECOKI SPECIFICITY PROTEIN"/>
    <property type="match status" value="1"/>
</dbReference>
<protein>
    <recommendedName>
        <fullName evidence="4">Type I restriction modification DNA specificity domain-containing protein</fullName>
    </recommendedName>
</protein>
<evidence type="ECO:0000313" key="5">
    <source>
        <dbReference type="EMBL" id="GJG28365.1"/>
    </source>
</evidence>
<sequence>MNYRFDKIAFNSTAKKTPTESDKEHYIGLEHIDSECLEITRWGSNVAPIGEKLIMKKGDILFGKRRAYQRKLAIAPFDGIFSAHGMVLRPNEEVVDKNYFPFFMSSDLFMERAVQISVGGLSPTINWKDLREQEFPLPSLAEQKVLADKLWAAYRLKESYKKLLAATEEMVKSQFIEMFKSEDNYEPLENVVVVKDDCRKPINDGVRGSMKEGELYPYYGATGVVDYINDYITDEELLCIAEDCGNYKAGEDSSYIINGKAWVNNHAHLVKAKECCEIKYLHQYLKITDLMPYVSGTTRLKLTQKKMKEIPVLLPSIELQNKFVSIAEQADKSGFEIRKSIEAIDNVIKSLING</sequence>